<dbReference type="VEuPathDB" id="VectorBase:RSAN_036723"/>
<evidence type="ECO:0000313" key="3">
    <source>
        <dbReference type="Proteomes" id="UP000821837"/>
    </source>
</evidence>
<reference evidence="2" key="2">
    <citation type="submission" date="2021-09" db="EMBL/GenBank/DDBJ databases">
        <authorList>
            <person name="Jia N."/>
            <person name="Wang J."/>
            <person name="Shi W."/>
            <person name="Du L."/>
            <person name="Sun Y."/>
            <person name="Zhan W."/>
            <person name="Jiang J."/>
            <person name="Wang Q."/>
            <person name="Zhang B."/>
            <person name="Ji P."/>
            <person name="Sakyi L.B."/>
            <person name="Cui X."/>
            <person name="Yuan T."/>
            <person name="Jiang B."/>
            <person name="Yang W."/>
            <person name="Lam T.T.-Y."/>
            <person name="Chang Q."/>
            <person name="Ding S."/>
            <person name="Wang X."/>
            <person name="Zhu J."/>
            <person name="Ruan X."/>
            <person name="Zhao L."/>
            <person name="Wei J."/>
            <person name="Que T."/>
            <person name="Du C."/>
            <person name="Cheng J."/>
            <person name="Dai P."/>
            <person name="Han X."/>
            <person name="Huang E."/>
            <person name="Gao Y."/>
            <person name="Liu J."/>
            <person name="Shao H."/>
            <person name="Ye R."/>
            <person name="Li L."/>
            <person name="Wei W."/>
            <person name="Wang X."/>
            <person name="Wang C."/>
            <person name="Huo Q."/>
            <person name="Li W."/>
            <person name="Guo W."/>
            <person name="Chen H."/>
            <person name="Chen S."/>
            <person name="Zhou L."/>
            <person name="Zhou L."/>
            <person name="Ni X."/>
            <person name="Tian J."/>
            <person name="Zhou Y."/>
            <person name="Sheng Y."/>
            <person name="Liu T."/>
            <person name="Pan Y."/>
            <person name="Xia L."/>
            <person name="Li J."/>
            <person name="Zhao F."/>
            <person name="Cao W."/>
        </authorList>
    </citation>
    <scope>NUCLEOTIDE SEQUENCE</scope>
    <source>
        <strain evidence="2">Rsan-2018</strain>
        <tissue evidence="2">Larvae</tissue>
    </source>
</reference>
<dbReference type="PANTHER" id="PTHR11802:SF201">
    <property type="entry name" value="CARBOXYPEPTIDASE"/>
    <property type="match status" value="1"/>
</dbReference>
<evidence type="ECO:0008006" key="4">
    <source>
        <dbReference type="Google" id="ProtNLM"/>
    </source>
</evidence>
<dbReference type="PROSITE" id="PS00560">
    <property type="entry name" value="CARBOXYPEPT_SER_HIS"/>
    <property type="match status" value="1"/>
</dbReference>
<evidence type="ECO:0000256" key="1">
    <source>
        <dbReference type="ARBA" id="ARBA00009431"/>
    </source>
</evidence>
<dbReference type="InterPro" id="IPR001563">
    <property type="entry name" value="Peptidase_S10"/>
</dbReference>
<reference evidence="2" key="1">
    <citation type="journal article" date="2020" name="Cell">
        <title>Large-Scale Comparative Analyses of Tick Genomes Elucidate Their Genetic Diversity and Vector Capacities.</title>
        <authorList>
            <consortium name="Tick Genome and Microbiome Consortium (TIGMIC)"/>
            <person name="Jia N."/>
            <person name="Wang J."/>
            <person name="Shi W."/>
            <person name="Du L."/>
            <person name="Sun Y."/>
            <person name="Zhan W."/>
            <person name="Jiang J.F."/>
            <person name="Wang Q."/>
            <person name="Zhang B."/>
            <person name="Ji P."/>
            <person name="Bell-Sakyi L."/>
            <person name="Cui X.M."/>
            <person name="Yuan T.T."/>
            <person name="Jiang B.G."/>
            <person name="Yang W.F."/>
            <person name="Lam T.T."/>
            <person name="Chang Q.C."/>
            <person name="Ding S.J."/>
            <person name="Wang X.J."/>
            <person name="Zhu J.G."/>
            <person name="Ruan X.D."/>
            <person name="Zhao L."/>
            <person name="Wei J.T."/>
            <person name="Ye R.Z."/>
            <person name="Que T.C."/>
            <person name="Du C.H."/>
            <person name="Zhou Y.H."/>
            <person name="Cheng J.X."/>
            <person name="Dai P.F."/>
            <person name="Guo W.B."/>
            <person name="Han X.H."/>
            <person name="Huang E.J."/>
            <person name="Li L.F."/>
            <person name="Wei W."/>
            <person name="Gao Y.C."/>
            <person name="Liu J.Z."/>
            <person name="Shao H.Z."/>
            <person name="Wang X."/>
            <person name="Wang C.C."/>
            <person name="Yang T.C."/>
            <person name="Huo Q.B."/>
            <person name="Li W."/>
            <person name="Chen H.Y."/>
            <person name="Chen S.E."/>
            <person name="Zhou L.G."/>
            <person name="Ni X.B."/>
            <person name="Tian J.H."/>
            <person name="Sheng Y."/>
            <person name="Liu T."/>
            <person name="Pan Y.S."/>
            <person name="Xia L.Y."/>
            <person name="Li J."/>
            <person name="Zhao F."/>
            <person name="Cao W.C."/>
        </authorList>
    </citation>
    <scope>NUCLEOTIDE SEQUENCE</scope>
    <source>
        <strain evidence="2">Rsan-2018</strain>
    </source>
</reference>
<proteinExistence type="inferred from homology"/>
<accession>A0A9D4SNT8</accession>
<name>A0A9D4SNT8_RHISA</name>
<dbReference type="Pfam" id="PF00450">
    <property type="entry name" value="Peptidase_S10"/>
    <property type="match status" value="1"/>
</dbReference>
<dbReference type="AlphaFoldDB" id="A0A9D4SNT8"/>
<gene>
    <name evidence="2" type="ORF">HPB52_020086</name>
</gene>
<dbReference type="GO" id="GO:0004185">
    <property type="term" value="F:serine-type carboxypeptidase activity"/>
    <property type="evidence" value="ECO:0007669"/>
    <property type="project" value="InterPro"/>
</dbReference>
<dbReference type="OrthoDB" id="1022205at2759"/>
<comment type="similarity">
    <text evidence="1">Belongs to the peptidase S10 family.</text>
</comment>
<dbReference type="InterPro" id="IPR033124">
    <property type="entry name" value="Ser_caboxypep_his_AS"/>
</dbReference>
<dbReference type="PANTHER" id="PTHR11802">
    <property type="entry name" value="SERINE PROTEASE FAMILY S10 SERINE CARBOXYPEPTIDASE"/>
    <property type="match status" value="1"/>
</dbReference>
<dbReference type="InterPro" id="IPR029058">
    <property type="entry name" value="AB_hydrolase_fold"/>
</dbReference>
<evidence type="ECO:0000313" key="2">
    <source>
        <dbReference type="EMBL" id="KAH7936212.1"/>
    </source>
</evidence>
<dbReference type="EMBL" id="JABSTV010001255">
    <property type="protein sequence ID" value="KAH7936212.1"/>
    <property type="molecule type" value="Genomic_DNA"/>
</dbReference>
<keyword evidence="3" id="KW-1185">Reference proteome</keyword>
<dbReference type="Proteomes" id="UP000821837">
    <property type="component" value="Unassembled WGS sequence"/>
</dbReference>
<dbReference type="GO" id="GO:0006508">
    <property type="term" value="P:proteolysis"/>
    <property type="evidence" value="ECO:0007669"/>
    <property type="project" value="InterPro"/>
</dbReference>
<sequence length="217" mass="24232">MCDFALNTDDPACADPVNIAYEIVLGKGLNVYNLYVPCDTDKPPPRETTSQYAMVQLLTIMAGLQTSNGSVGCYNGDNLLLYYNRRDVIKALHVEQSPQAWVPCSQSLNYTQQYFTMREVIQQLAESGQLKGLIYHGDVDMACPFQGGEWFTRSLGYETTSPYRMWYAGPIIAGFVQTFGNNITFVTVKGAGHMVPMDKSQESLVMISNFLSNQPFE</sequence>
<organism evidence="2 3">
    <name type="scientific">Rhipicephalus sanguineus</name>
    <name type="common">Brown dog tick</name>
    <name type="synonym">Ixodes sanguineus</name>
    <dbReference type="NCBI Taxonomy" id="34632"/>
    <lineage>
        <taxon>Eukaryota</taxon>
        <taxon>Metazoa</taxon>
        <taxon>Ecdysozoa</taxon>
        <taxon>Arthropoda</taxon>
        <taxon>Chelicerata</taxon>
        <taxon>Arachnida</taxon>
        <taxon>Acari</taxon>
        <taxon>Parasitiformes</taxon>
        <taxon>Ixodida</taxon>
        <taxon>Ixodoidea</taxon>
        <taxon>Ixodidae</taxon>
        <taxon>Rhipicephalinae</taxon>
        <taxon>Rhipicephalus</taxon>
        <taxon>Rhipicephalus</taxon>
    </lineage>
</organism>
<dbReference type="FunFam" id="3.40.50.12670:FF:000002">
    <property type="entry name" value="Carboxypeptidase"/>
    <property type="match status" value="1"/>
</dbReference>
<dbReference type="OMA" id="DSICATM"/>
<protein>
    <recommendedName>
        <fullName evidence="4">Serine carboxypeptidase</fullName>
    </recommendedName>
</protein>
<dbReference type="Gene3D" id="3.40.50.1820">
    <property type="entry name" value="alpha/beta hydrolase"/>
    <property type="match status" value="1"/>
</dbReference>
<comment type="caution">
    <text evidence="2">The sequence shown here is derived from an EMBL/GenBank/DDBJ whole genome shotgun (WGS) entry which is preliminary data.</text>
</comment>
<dbReference type="SUPFAM" id="SSF53474">
    <property type="entry name" value="alpha/beta-Hydrolases"/>
    <property type="match status" value="1"/>
</dbReference>